<protein>
    <submittedName>
        <fullName evidence="2">Tfp pilus assembly protein FimT/FimU</fullName>
    </submittedName>
</protein>
<name>A0ABV4XGI6_9CYAN</name>
<proteinExistence type="predicted"/>
<dbReference type="InterPro" id="IPR045584">
    <property type="entry name" value="Pilin-like"/>
</dbReference>
<evidence type="ECO:0000256" key="1">
    <source>
        <dbReference type="SAM" id="Phobius"/>
    </source>
</evidence>
<dbReference type="EMBL" id="JBHFNQ010000254">
    <property type="protein sequence ID" value="MFB2881918.1"/>
    <property type="molecule type" value="Genomic_DNA"/>
</dbReference>
<evidence type="ECO:0000313" key="2">
    <source>
        <dbReference type="EMBL" id="MFB2881918.1"/>
    </source>
</evidence>
<dbReference type="Pfam" id="PF07963">
    <property type="entry name" value="N_methyl"/>
    <property type="match status" value="1"/>
</dbReference>
<sequence length="210" mass="22664">MKPYSKQTNDGFTMVETIVVVVIIGILSAIVAPSWLGWLTRQRVNTAQGEAVMVLREAQSNAKREKRVWQACFRDTGTKVQWSVQPQHPNDANTGINRCLNPGEHPNAGIAWNNLASEDADKIAIDTANTTLSPAGSNTYSVLFQYKGLLKTESVQTGGITFGTRDNQGSLGVRGGTKRCVAVMTIMGATATAGDNDCPTLVQTARLIIR</sequence>
<dbReference type="SUPFAM" id="SSF54523">
    <property type="entry name" value="Pili subunits"/>
    <property type="match status" value="1"/>
</dbReference>
<reference evidence="2 3" key="1">
    <citation type="submission" date="2024-09" db="EMBL/GenBank/DDBJ databases">
        <title>Floridaenema gen nov. (Aerosakkonemataceae, Aerosakkonematales ord. nov., Cyanobacteria) from benthic tropical and subtropical fresh waters, with the description of four new species.</title>
        <authorList>
            <person name="Moretto J.A."/>
            <person name="Berthold D.E."/>
            <person name="Lefler F.W."/>
            <person name="Huang I.-S."/>
            <person name="Laughinghouse H. IV."/>
        </authorList>
    </citation>
    <scope>NUCLEOTIDE SEQUENCE [LARGE SCALE GENOMIC DNA]</scope>
    <source>
        <strain evidence="2 3">BLCC-F46</strain>
    </source>
</reference>
<dbReference type="NCBIfam" id="TIGR02532">
    <property type="entry name" value="IV_pilin_GFxxxE"/>
    <property type="match status" value="1"/>
</dbReference>
<keyword evidence="1" id="KW-0812">Transmembrane</keyword>
<gene>
    <name evidence="2" type="ORF">ACE1CC_34155</name>
</gene>
<comment type="caution">
    <text evidence="2">The sequence shown here is derived from an EMBL/GenBank/DDBJ whole genome shotgun (WGS) entry which is preliminary data.</text>
</comment>
<dbReference type="Proteomes" id="UP001576774">
    <property type="component" value="Unassembled WGS sequence"/>
</dbReference>
<keyword evidence="1" id="KW-0472">Membrane</keyword>
<keyword evidence="3" id="KW-1185">Reference proteome</keyword>
<evidence type="ECO:0000313" key="3">
    <source>
        <dbReference type="Proteomes" id="UP001576774"/>
    </source>
</evidence>
<dbReference type="RefSeq" id="WP_413274882.1">
    <property type="nucleotide sequence ID" value="NZ_JBHFNQ010000254.1"/>
</dbReference>
<organism evidence="2 3">
    <name type="scientific">Floridaenema aerugineum BLCC-F46</name>
    <dbReference type="NCBI Taxonomy" id="3153654"/>
    <lineage>
        <taxon>Bacteria</taxon>
        <taxon>Bacillati</taxon>
        <taxon>Cyanobacteriota</taxon>
        <taxon>Cyanophyceae</taxon>
        <taxon>Oscillatoriophycideae</taxon>
        <taxon>Aerosakkonematales</taxon>
        <taxon>Aerosakkonemataceae</taxon>
        <taxon>Floridanema</taxon>
        <taxon>Floridanema aerugineum</taxon>
    </lineage>
</organism>
<accession>A0ABV4XGI6</accession>
<dbReference type="InterPro" id="IPR012902">
    <property type="entry name" value="N_methyl_site"/>
</dbReference>
<keyword evidence="1" id="KW-1133">Transmembrane helix</keyword>
<dbReference type="Gene3D" id="3.30.700.10">
    <property type="entry name" value="Glycoprotein, Type 4 Pilin"/>
    <property type="match status" value="1"/>
</dbReference>
<feature type="transmembrane region" description="Helical" evidence="1">
    <location>
        <begin position="12"/>
        <end position="38"/>
    </location>
</feature>